<name>A0A7R9KAW7_9ACAR</name>
<dbReference type="InterPro" id="IPR002867">
    <property type="entry name" value="IBR_dom"/>
</dbReference>
<protein>
    <recommendedName>
        <fullName evidence="2">RBR-type E3 ubiquitin transferase</fullName>
        <ecNumber evidence="2">2.3.2.31</ecNumber>
    </recommendedName>
</protein>
<keyword evidence="12" id="KW-1185">Reference proteome</keyword>
<evidence type="ECO:0000256" key="7">
    <source>
        <dbReference type="ARBA" id="ARBA00022786"/>
    </source>
</evidence>
<keyword evidence="8" id="KW-0862">Zinc</keyword>
<keyword evidence="5" id="KW-0677">Repeat</keyword>
<evidence type="ECO:0000313" key="11">
    <source>
        <dbReference type="EMBL" id="CAD7619659.1"/>
    </source>
</evidence>
<evidence type="ECO:0000256" key="6">
    <source>
        <dbReference type="ARBA" id="ARBA00022771"/>
    </source>
</evidence>
<dbReference type="OrthoDB" id="1431934at2759"/>
<dbReference type="InterPro" id="IPR013083">
    <property type="entry name" value="Znf_RING/FYVE/PHD"/>
</dbReference>
<keyword evidence="4" id="KW-0479">Metal-binding</keyword>
<dbReference type="PROSITE" id="PS51873">
    <property type="entry name" value="TRIAD"/>
    <property type="match status" value="1"/>
</dbReference>
<proteinExistence type="predicted"/>
<dbReference type="EMBL" id="OC854599">
    <property type="protein sequence ID" value="CAD7619659.1"/>
    <property type="molecule type" value="Genomic_DNA"/>
</dbReference>
<feature type="compositionally biased region" description="Polar residues" evidence="9">
    <location>
        <begin position="41"/>
        <end position="60"/>
    </location>
</feature>
<accession>A0A7R9KAW7</accession>
<evidence type="ECO:0000259" key="10">
    <source>
        <dbReference type="PROSITE" id="PS51873"/>
    </source>
</evidence>
<evidence type="ECO:0000256" key="9">
    <source>
        <dbReference type="SAM" id="MobiDB-lite"/>
    </source>
</evidence>
<feature type="compositionally biased region" description="Low complexity" evidence="9">
    <location>
        <begin position="7"/>
        <end position="16"/>
    </location>
</feature>
<dbReference type="GO" id="GO:0008270">
    <property type="term" value="F:zinc ion binding"/>
    <property type="evidence" value="ECO:0007669"/>
    <property type="project" value="UniProtKB-KW"/>
</dbReference>
<dbReference type="GO" id="GO:0061630">
    <property type="term" value="F:ubiquitin protein ligase activity"/>
    <property type="evidence" value="ECO:0007669"/>
    <property type="project" value="UniProtKB-EC"/>
</dbReference>
<evidence type="ECO:0000256" key="1">
    <source>
        <dbReference type="ARBA" id="ARBA00001798"/>
    </source>
</evidence>
<evidence type="ECO:0000256" key="4">
    <source>
        <dbReference type="ARBA" id="ARBA00022723"/>
    </source>
</evidence>
<evidence type="ECO:0000313" key="12">
    <source>
        <dbReference type="Proteomes" id="UP000759131"/>
    </source>
</evidence>
<dbReference type="GO" id="GO:0016567">
    <property type="term" value="P:protein ubiquitination"/>
    <property type="evidence" value="ECO:0007669"/>
    <property type="project" value="InterPro"/>
</dbReference>
<organism evidence="11">
    <name type="scientific">Medioppia subpectinata</name>
    <dbReference type="NCBI Taxonomy" id="1979941"/>
    <lineage>
        <taxon>Eukaryota</taxon>
        <taxon>Metazoa</taxon>
        <taxon>Ecdysozoa</taxon>
        <taxon>Arthropoda</taxon>
        <taxon>Chelicerata</taxon>
        <taxon>Arachnida</taxon>
        <taxon>Acari</taxon>
        <taxon>Acariformes</taxon>
        <taxon>Sarcoptiformes</taxon>
        <taxon>Oribatida</taxon>
        <taxon>Brachypylina</taxon>
        <taxon>Oppioidea</taxon>
        <taxon>Oppiidae</taxon>
        <taxon>Medioppia</taxon>
    </lineage>
</organism>
<dbReference type="EC" id="2.3.2.31" evidence="2"/>
<dbReference type="InterPro" id="IPR044066">
    <property type="entry name" value="TRIAD_supradom"/>
</dbReference>
<dbReference type="EMBL" id="CAJPIZ010000024">
    <property type="protein sequence ID" value="CAG2100089.1"/>
    <property type="molecule type" value="Genomic_DNA"/>
</dbReference>
<feature type="region of interest" description="Disordered" evidence="9">
    <location>
        <begin position="1"/>
        <end position="60"/>
    </location>
</feature>
<dbReference type="Proteomes" id="UP000759131">
    <property type="component" value="Unassembled WGS sequence"/>
</dbReference>
<keyword evidence="7" id="KW-0833">Ubl conjugation pathway</keyword>
<dbReference type="Pfam" id="PF01485">
    <property type="entry name" value="IBR"/>
    <property type="match status" value="1"/>
</dbReference>
<comment type="catalytic activity">
    <reaction evidence="1">
        <text>[E2 ubiquitin-conjugating enzyme]-S-ubiquitinyl-L-cysteine + [acceptor protein]-L-lysine = [E2 ubiquitin-conjugating enzyme]-L-cysteine + [acceptor protein]-N(6)-ubiquitinyl-L-lysine.</text>
        <dbReference type="EC" id="2.3.2.31"/>
    </reaction>
</comment>
<dbReference type="SUPFAM" id="SSF57850">
    <property type="entry name" value="RING/U-box"/>
    <property type="match status" value="2"/>
</dbReference>
<evidence type="ECO:0000256" key="5">
    <source>
        <dbReference type="ARBA" id="ARBA00022737"/>
    </source>
</evidence>
<evidence type="ECO:0000256" key="3">
    <source>
        <dbReference type="ARBA" id="ARBA00022679"/>
    </source>
</evidence>
<dbReference type="SMART" id="SM00647">
    <property type="entry name" value="IBR"/>
    <property type="match status" value="1"/>
</dbReference>
<sequence length="437" mass="49926">MSHRSVHSSSTSSPDSSFEELSEAKTPTSEGGGDNEDDYPETSSFEEVSEPKTPTSVTHSSFELVDKLDAIDIQSVSETKELAERVDWIKLGSKSSTGSTLTSDHSYDSQLSNDGQNKWTTHSAQANTPYIVMARDDMIVDVSAFIAQIQEVVCLPFNRTWNLLNEYNWEKQKLLNNFYDENHNLHHRLTQMVINGPQVGDDYCLECNEVMEKIDDGFGLDCGHHYCIRCWILYLSSKIASAVNLKQISCAHDFCDQLLDYNQVLDLLVDQSLKDKFVQLIVNAFVNSNPLYRFCGNTSCARIIRVVTPGSYPIRCLCLTELCFRCGQPNHYPIRCHLMDEWALRLHSDAKDKFPAIKRLVFMYFSRNTPQFEIFKENFGRFEISVDNLFEAIAKESQTLLSCKCNAEKWMNSLIGHINDGNNSEYWEYDMEDFVAL</sequence>
<feature type="domain" description="RING-type" evidence="10">
    <location>
        <begin position="200"/>
        <end position="437"/>
    </location>
</feature>
<dbReference type="InterPro" id="IPR031127">
    <property type="entry name" value="E3_UB_ligase_RBR"/>
</dbReference>
<dbReference type="Gene3D" id="3.30.40.10">
    <property type="entry name" value="Zinc/RING finger domain, C3HC4 (zinc finger)"/>
    <property type="match status" value="1"/>
</dbReference>
<dbReference type="AlphaFoldDB" id="A0A7R9KAW7"/>
<evidence type="ECO:0000256" key="2">
    <source>
        <dbReference type="ARBA" id="ARBA00012251"/>
    </source>
</evidence>
<dbReference type="PANTHER" id="PTHR11685">
    <property type="entry name" value="RBR FAMILY RING FINGER AND IBR DOMAIN-CONTAINING"/>
    <property type="match status" value="1"/>
</dbReference>
<keyword evidence="6" id="KW-0863">Zinc-finger</keyword>
<reference evidence="11" key="1">
    <citation type="submission" date="2020-11" db="EMBL/GenBank/DDBJ databases">
        <authorList>
            <person name="Tran Van P."/>
        </authorList>
    </citation>
    <scope>NUCLEOTIDE SEQUENCE</scope>
</reference>
<keyword evidence="3" id="KW-0808">Transferase</keyword>
<evidence type="ECO:0000256" key="8">
    <source>
        <dbReference type="ARBA" id="ARBA00022833"/>
    </source>
</evidence>
<gene>
    <name evidence="11" type="ORF">OSB1V03_LOCUS159</name>
</gene>